<evidence type="ECO:0000256" key="2">
    <source>
        <dbReference type="ARBA" id="ARBA00022692"/>
    </source>
</evidence>
<dbReference type="EnsemblMetazoa" id="CapteT186432">
    <property type="protein sequence ID" value="CapteP186432"/>
    <property type="gene ID" value="CapteG186432"/>
</dbReference>
<evidence type="ECO:0000313" key="7">
    <source>
        <dbReference type="EMBL" id="ELT88208.1"/>
    </source>
</evidence>
<feature type="transmembrane region" description="Helical" evidence="5">
    <location>
        <begin position="20"/>
        <end position="45"/>
    </location>
</feature>
<reference evidence="8" key="3">
    <citation type="submission" date="2015-06" db="UniProtKB">
        <authorList>
            <consortium name="EnsemblMetazoa"/>
        </authorList>
    </citation>
    <scope>IDENTIFICATION</scope>
</reference>
<gene>
    <name evidence="7" type="ORF">CAPTEDRAFT_186432</name>
</gene>
<dbReference type="InterPro" id="IPR000276">
    <property type="entry name" value="GPCR_Rhodpsn"/>
</dbReference>
<reference evidence="7 9" key="2">
    <citation type="journal article" date="2013" name="Nature">
        <title>Insights into bilaterian evolution from three spiralian genomes.</title>
        <authorList>
            <person name="Simakov O."/>
            <person name="Marletaz F."/>
            <person name="Cho S.J."/>
            <person name="Edsinger-Gonzales E."/>
            <person name="Havlak P."/>
            <person name="Hellsten U."/>
            <person name="Kuo D.H."/>
            <person name="Larsson T."/>
            <person name="Lv J."/>
            <person name="Arendt D."/>
            <person name="Savage R."/>
            <person name="Osoegawa K."/>
            <person name="de Jong P."/>
            <person name="Grimwood J."/>
            <person name="Chapman J.A."/>
            <person name="Shapiro H."/>
            <person name="Aerts A."/>
            <person name="Otillar R.P."/>
            <person name="Terry A.Y."/>
            <person name="Boore J.L."/>
            <person name="Grigoriev I.V."/>
            <person name="Lindberg D.R."/>
            <person name="Seaver E.C."/>
            <person name="Weisblat D.A."/>
            <person name="Putnam N.H."/>
            <person name="Rokhsar D.S."/>
        </authorList>
    </citation>
    <scope>NUCLEOTIDE SEQUENCE</scope>
    <source>
        <strain evidence="7 9">I ESC-2004</strain>
    </source>
</reference>
<dbReference type="HOGENOM" id="CLU_076189_0_0_1"/>
<dbReference type="Proteomes" id="UP000014760">
    <property type="component" value="Unassembled WGS sequence"/>
</dbReference>
<proteinExistence type="predicted"/>
<keyword evidence="9" id="KW-1185">Reference proteome</keyword>
<name>R7T579_CAPTE</name>
<dbReference type="EMBL" id="KB311947">
    <property type="protein sequence ID" value="ELT88208.1"/>
    <property type="molecule type" value="Genomic_DNA"/>
</dbReference>
<organism evidence="7">
    <name type="scientific">Capitella teleta</name>
    <name type="common">Polychaete worm</name>
    <dbReference type="NCBI Taxonomy" id="283909"/>
    <lineage>
        <taxon>Eukaryota</taxon>
        <taxon>Metazoa</taxon>
        <taxon>Spiralia</taxon>
        <taxon>Lophotrochozoa</taxon>
        <taxon>Annelida</taxon>
        <taxon>Polychaeta</taxon>
        <taxon>Sedentaria</taxon>
        <taxon>Scolecida</taxon>
        <taxon>Capitellidae</taxon>
        <taxon>Capitella</taxon>
    </lineage>
</organism>
<comment type="subcellular location">
    <subcellularLocation>
        <location evidence="1">Membrane</location>
        <topology evidence="1">Multi-pass membrane protein</topology>
    </subcellularLocation>
</comment>
<feature type="transmembrane region" description="Helical" evidence="5">
    <location>
        <begin position="259"/>
        <end position="279"/>
    </location>
</feature>
<feature type="domain" description="G-protein coupled receptors family 1 profile" evidence="6">
    <location>
        <begin position="36"/>
        <end position="276"/>
    </location>
</feature>
<feature type="transmembrane region" description="Helical" evidence="5">
    <location>
        <begin position="226"/>
        <end position="247"/>
    </location>
</feature>
<reference evidence="9" key="1">
    <citation type="submission" date="2012-12" db="EMBL/GenBank/DDBJ databases">
        <authorList>
            <person name="Hellsten U."/>
            <person name="Grimwood J."/>
            <person name="Chapman J.A."/>
            <person name="Shapiro H."/>
            <person name="Aerts A."/>
            <person name="Otillar R.P."/>
            <person name="Terry A.Y."/>
            <person name="Boore J.L."/>
            <person name="Simakov O."/>
            <person name="Marletaz F."/>
            <person name="Cho S.-J."/>
            <person name="Edsinger-Gonzales E."/>
            <person name="Havlak P."/>
            <person name="Kuo D.-H."/>
            <person name="Larsson T."/>
            <person name="Lv J."/>
            <person name="Arendt D."/>
            <person name="Savage R."/>
            <person name="Osoegawa K."/>
            <person name="de Jong P."/>
            <person name="Lindberg D.R."/>
            <person name="Seaver E.C."/>
            <person name="Weisblat D.A."/>
            <person name="Putnam N.H."/>
            <person name="Grigoriev I.V."/>
            <person name="Rokhsar D.S."/>
        </authorList>
    </citation>
    <scope>NUCLEOTIDE SEQUENCE</scope>
    <source>
        <strain evidence="9">I ESC-2004</strain>
    </source>
</reference>
<dbReference type="OrthoDB" id="6115658at2759"/>
<dbReference type="Gene3D" id="1.20.1070.10">
    <property type="entry name" value="Rhodopsin 7-helix transmembrane proteins"/>
    <property type="match status" value="1"/>
</dbReference>
<dbReference type="SUPFAM" id="SSF81321">
    <property type="entry name" value="Family A G protein-coupled receptor-like"/>
    <property type="match status" value="1"/>
</dbReference>
<accession>R7T579</accession>
<protein>
    <recommendedName>
        <fullName evidence="6">G-protein coupled receptors family 1 profile domain-containing protein</fullName>
    </recommendedName>
</protein>
<sequence length="304" mass="33377">MATNETSDFVYGLPGNNFYYLHGTALFSLTTSLAASSFVLVYMFVLTSKVKLHSRPIGERLVVYLAIYDLCFCVTHSLDHGYMLAVVDNPPDQLCLLFGFLLQTAIMAQAFLVLFTAVNAMVMVVMERKLYLGNRDWRLFAITIGLPVCIGIAGVSVPFLGPTGSWCLVDMRKSYGPIVNSVYGCAIVGVFLVNAVCYGAIYIKITQAASKTSSSGDNKYHKAAKLMLLFVGVYLWQWWTFVVQALWSFAEDPAVEFYILSVLIINLGGVYNAIAYTIIRKRYASVGANEEGGTAKGVSTSVTK</sequence>
<evidence type="ECO:0000313" key="9">
    <source>
        <dbReference type="Proteomes" id="UP000014760"/>
    </source>
</evidence>
<keyword evidence="4 5" id="KW-0472">Membrane</keyword>
<dbReference type="Pfam" id="PF00001">
    <property type="entry name" value="7tm_1"/>
    <property type="match status" value="1"/>
</dbReference>
<evidence type="ECO:0000256" key="5">
    <source>
        <dbReference type="SAM" id="Phobius"/>
    </source>
</evidence>
<feature type="transmembrane region" description="Helical" evidence="5">
    <location>
        <begin position="181"/>
        <end position="205"/>
    </location>
</feature>
<feature type="transmembrane region" description="Helical" evidence="5">
    <location>
        <begin position="137"/>
        <end position="161"/>
    </location>
</feature>
<dbReference type="GO" id="GO:0004930">
    <property type="term" value="F:G protein-coupled receptor activity"/>
    <property type="evidence" value="ECO:0007669"/>
    <property type="project" value="InterPro"/>
</dbReference>
<dbReference type="AlphaFoldDB" id="R7T579"/>
<dbReference type="PANTHER" id="PTHR23112:SF0">
    <property type="entry name" value="TRANSMEMBRANE PROTEIN 116"/>
    <property type="match status" value="1"/>
</dbReference>
<dbReference type="CDD" id="cd00637">
    <property type="entry name" value="7tm_classA_rhodopsin-like"/>
    <property type="match status" value="1"/>
</dbReference>
<keyword evidence="2 5" id="KW-0812">Transmembrane</keyword>
<evidence type="ECO:0000259" key="6">
    <source>
        <dbReference type="PROSITE" id="PS50262"/>
    </source>
</evidence>
<evidence type="ECO:0000256" key="3">
    <source>
        <dbReference type="ARBA" id="ARBA00022989"/>
    </source>
</evidence>
<dbReference type="PROSITE" id="PS50262">
    <property type="entry name" value="G_PROTEIN_RECEP_F1_2"/>
    <property type="match status" value="1"/>
</dbReference>
<evidence type="ECO:0000256" key="4">
    <source>
        <dbReference type="ARBA" id="ARBA00023136"/>
    </source>
</evidence>
<dbReference type="GO" id="GO:0007189">
    <property type="term" value="P:adenylate cyclase-activating G protein-coupled receptor signaling pathway"/>
    <property type="evidence" value="ECO:0007669"/>
    <property type="project" value="TreeGrafter"/>
</dbReference>
<dbReference type="GO" id="GO:0005886">
    <property type="term" value="C:plasma membrane"/>
    <property type="evidence" value="ECO:0007669"/>
    <property type="project" value="TreeGrafter"/>
</dbReference>
<feature type="transmembrane region" description="Helical" evidence="5">
    <location>
        <begin position="57"/>
        <end position="78"/>
    </location>
</feature>
<dbReference type="EMBL" id="AMQN01015486">
    <property type="status" value="NOT_ANNOTATED_CDS"/>
    <property type="molecule type" value="Genomic_DNA"/>
</dbReference>
<dbReference type="InterPro" id="IPR017452">
    <property type="entry name" value="GPCR_Rhodpsn_7TM"/>
</dbReference>
<dbReference type="PANTHER" id="PTHR23112">
    <property type="entry name" value="G PROTEIN-COUPLED RECEPTOR 157-RELATED"/>
    <property type="match status" value="1"/>
</dbReference>
<feature type="transmembrane region" description="Helical" evidence="5">
    <location>
        <begin position="98"/>
        <end position="125"/>
    </location>
</feature>
<evidence type="ECO:0000256" key="1">
    <source>
        <dbReference type="ARBA" id="ARBA00004141"/>
    </source>
</evidence>
<dbReference type="OMA" id="TDHFHIL"/>
<keyword evidence="3 5" id="KW-1133">Transmembrane helix</keyword>
<evidence type="ECO:0000313" key="8">
    <source>
        <dbReference type="EnsemblMetazoa" id="CapteP186432"/>
    </source>
</evidence>